<feature type="compositionally biased region" description="Polar residues" evidence="1">
    <location>
        <begin position="135"/>
        <end position="144"/>
    </location>
</feature>
<keyword evidence="2" id="KW-1133">Transmembrane helix</keyword>
<keyword evidence="4" id="KW-1185">Reference proteome</keyword>
<dbReference type="AlphaFoldDB" id="A0A926EBZ3"/>
<feature type="compositionally biased region" description="Low complexity" evidence="1">
    <location>
        <begin position="83"/>
        <end position="134"/>
    </location>
</feature>
<dbReference type="EMBL" id="JACRTC010000001">
    <property type="protein sequence ID" value="MBC8569439.1"/>
    <property type="molecule type" value="Genomic_DNA"/>
</dbReference>
<evidence type="ECO:0000313" key="4">
    <source>
        <dbReference type="Proteomes" id="UP000660861"/>
    </source>
</evidence>
<comment type="caution">
    <text evidence="3">The sequence shown here is derived from an EMBL/GenBank/DDBJ whole genome shotgun (WGS) entry which is preliminary data.</text>
</comment>
<feature type="transmembrane region" description="Helical" evidence="2">
    <location>
        <begin position="43"/>
        <end position="63"/>
    </location>
</feature>
<organism evidence="3 4">
    <name type="scientific">Zongyangia hominis</name>
    <dbReference type="NCBI Taxonomy" id="2763677"/>
    <lineage>
        <taxon>Bacteria</taxon>
        <taxon>Bacillati</taxon>
        <taxon>Bacillota</taxon>
        <taxon>Clostridia</taxon>
        <taxon>Eubacteriales</taxon>
        <taxon>Oscillospiraceae</taxon>
        <taxon>Zongyangia</taxon>
    </lineage>
</organism>
<evidence type="ECO:0000313" key="3">
    <source>
        <dbReference type="EMBL" id="MBC8569439.1"/>
    </source>
</evidence>
<feature type="region of interest" description="Disordered" evidence="1">
    <location>
        <begin position="74"/>
        <end position="176"/>
    </location>
</feature>
<dbReference type="Proteomes" id="UP000660861">
    <property type="component" value="Unassembled WGS sequence"/>
</dbReference>
<keyword evidence="2" id="KW-0472">Membrane</keyword>
<evidence type="ECO:0000256" key="1">
    <source>
        <dbReference type="SAM" id="MobiDB-lite"/>
    </source>
</evidence>
<accession>A0A926EBZ3</accession>
<evidence type="ECO:0000256" key="2">
    <source>
        <dbReference type="SAM" id="Phobius"/>
    </source>
</evidence>
<protein>
    <recommendedName>
        <fullName evidence="5">Ada DNA repair metal-binding domain-containing protein</fullName>
    </recommendedName>
</protein>
<dbReference type="RefSeq" id="WP_262396538.1">
    <property type="nucleotide sequence ID" value="NZ_JACRTC010000001.1"/>
</dbReference>
<name>A0A926EBZ3_9FIRM</name>
<sequence>MSSYPTPLYQRTWFVVLMLFLFAPVGIYLTWKYGKGGKILKSTASAFFGFVFLTVLISCFTPGKAPVNADRITAQSMSQSESQPKQTRTVTTTPKRMTAPVKTTTPVTSTTTTPVTTSSTSATTTTKAAATPSAQTVSSSSQPKSGGGAAQTPTPAQGGGTKSSYTLPPAEAPQSGMVWIPTNGGTKYHSNPNCSGMDGPRQVTVEEAESLGFTPCKKCY</sequence>
<proteinExistence type="predicted"/>
<feature type="transmembrane region" description="Helical" evidence="2">
    <location>
        <begin position="12"/>
        <end position="31"/>
    </location>
</feature>
<reference evidence="3" key="1">
    <citation type="submission" date="2020-08" db="EMBL/GenBank/DDBJ databases">
        <title>Genome public.</title>
        <authorList>
            <person name="Liu C."/>
            <person name="Sun Q."/>
        </authorList>
    </citation>
    <scope>NUCLEOTIDE SEQUENCE</scope>
    <source>
        <strain evidence="3">NSJ-54</strain>
    </source>
</reference>
<keyword evidence="2" id="KW-0812">Transmembrane</keyword>
<gene>
    <name evidence="3" type="ORF">H8709_01160</name>
</gene>
<evidence type="ECO:0008006" key="5">
    <source>
        <dbReference type="Google" id="ProtNLM"/>
    </source>
</evidence>